<dbReference type="InterPro" id="IPR058548">
    <property type="entry name" value="MlaB-like_STAS"/>
</dbReference>
<gene>
    <name evidence="2" type="ORF">MNBD_GAMMA26-821</name>
</gene>
<dbReference type="Pfam" id="PF13466">
    <property type="entry name" value="STAS_2"/>
    <property type="match status" value="1"/>
</dbReference>
<evidence type="ECO:0000313" key="2">
    <source>
        <dbReference type="EMBL" id="VAX07707.1"/>
    </source>
</evidence>
<dbReference type="PROSITE" id="PS50801">
    <property type="entry name" value="STAS"/>
    <property type="match status" value="1"/>
</dbReference>
<dbReference type="Gene3D" id="3.30.750.24">
    <property type="entry name" value="STAS domain"/>
    <property type="match status" value="1"/>
</dbReference>
<name>A0A3B1BSQ8_9ZZZZ</name>
<dbReference type="CDD" id="cd07043">
    <property type="entry name" value="STAS_anti-anti-sigma_factors"/>
    <property type="match status" value="1"/>
</dbReference>
<accession>A0A3B1BSQ8</accession>
<sequence>MSLTSSISQDGNTLTICLGERFDFSSHEQFRGAYKEADAKNIAISIDFSKTEYIDSAALGMLLVLRERAGGDRANITLGSCRTSIQQIMDISNFAKLFRIAA</sequence>
<dbReference type="PANTHER" id="PTHR33495:SF15">
    <property type="entry name" value="STAS DOMAIN-CONTAINING PROTEIN"/>
    <property type="match status" value="1"/>
</dbReference>
<dbReference type="InterPro" id="IPR036513">
    <property type="entry name" value="STAS_dom_sf"/>
</dbReference>
<dbReference type="AlphaFoldDB" id="A0A3B1BSQ8"/>
<feature type="domain" description="STAS" evidence="1">
    <location>
        <begin position="3"/>
        <end position="102"/>
    </location>
</feature>
<reference evidence="2" key="1">
    <citation type="submission" date="2018-06" db="EMBL/GenBank/DDBJ databases">
        <authorList>
            <person name="Zhirakovskaya E."/>
        </authorList>
    </citation>
    <scope>NUCLEOTIDE SEQUENCE</scope>
</reference>
<protein>
    <recommendedName>
        <fullName evidence="1">STAS domain-containing protein</fullName>
    </recommendedName>
</protein>
<proteinExistence type="predicted"/>
<dbReference type="SUPFAM" id="SSF52091">
    <property type="entry name" value="SpoIIaa-like"/>
    <property type="match status" value="1"/>
</dbReference>
<organism evidence="2">
    <name type="scientific">hydrothermal vent metagenome</name>
    <dbReference type="NCBI Taxonomy" id="652676"/>
    <lineage>
        <taxon>unclassified sequences</taxon>
        <taxon>metagenomes</taxon>
        <taxon>ecological metagenomes</taxon>
    </lineage>
</organism>
<dbReference type="GO" id="GO:0043856">
    <property type="term" value="F:anti-sigma factor antagonist activity"/>
    <property type="evidence" value="ECO:0007669"/>
    <property type="project" value="TreeGrafter"/>
</dbReference>
<dbReference type="PANTHER" id="PTHR33495">
    <property type="entry name" value="ANTI-SIGMA FACTOR ANTAGONIST TM_1081-RELATED-RELATED"/>
    <property type="match status" value="1"/>
</dbReference>
<dbReference type="EMBL" id="UOFX01000029">
    <property type="protein sequence ID" value="VAX07707.1"/>
    <property type="molecule type" value="Genomic_DNA"/>
</dbReference>
<evidence type="ECO:0000259" key="1">
    <source>
        <dbReference type="PROSITE" id="PS50801"/>
    </source>
</evidence>
<dbReference type="InterPro" id="IPR002645">
    <property type="entry name" value="STAS_dom"/>
</dbReference>